<dbReference type="GO" id="GO:0016301">
    <property type="term" value="F:kinase activity"/>
    <property type="evidence" value="ECO:0007669"/>
    <property type="project" value="UniProtKB-KW"/>
</dbReference>
<gene>
    <name evidence="5" type="ORF">ACFQ2V_04340</name>
</gene>
<evidence type="ECO:0000256" key="2">
    <source>
        <dbReference type="ARBA" id="ARBA00022679"/>
    </source>
</evidence>
<dbReference type="Gene3D" id="3.40.1190.20">
    <property type="match status" value="1"/>
</dbReference>
<keyword evidence="3 5" id="KW-0418">Kinase</keyword>
<dbReference type="Pfam" id="PF00294">
    <property type="entry name" value="PfkB"/>
    <property type="match status" value="1"/>
</dbReference>
<dbReference type="RefSeq" id="WP_386051083.1">
    <property type="nucleotide sequence ID" value="NZ_JBHTKH010000002.1"/>
</dbReference>
<evidence type="ECO:0000313" key="5">
    <source>
        <dbReference type="EMBL" id="MFD1053527.1"/>
    </source>
</evidence>
<dbReference type="PROSITE" id="PS00584">
    <property type="entry name" value="PFKB_KINASES_2"/>
    <property type="match status" value="1"/>
</dbReference>
<dbReference type="InterPro" id="IPR052700">
    <property type="entry name" value="Carb_kinase_PfkB-like"/>
</dbReference>
<comment type="similarity">
    <text evidence="1">Belongs to the carbohydrate kinase PfkB family.</text>
</comment>
<evidence type="ECO:0000313" key="6">
    <source>
        <dbReference type="Proteomes" id="UP001597046"/>
    </source>
</evidence>
<evidence type="ECO:0000259" key="4">
    <source>
        <dbReference type="Pfam" id="PF00294"/>
    </source>
</evidence>
<proteinExistence type="inferred from homology"/>
<dbReference type="InterPro" id="IPR002173">
    <property type="entry name" value="Carboh/pur_kinase_PfkB_CS"/>
</dbReference>
<dbReference type="SUPFAM" id="SSF53613">
    <property type="entry name" value="Ribokinase-like"/>
    <property type="match status" value="1"/>
</dbReference>
<name>A0ABW3MUB8_9MICO</name>
<dbReference type="PANTHER" id="PTHR43320:SF2">
    <property type="entry name" value="2-DEHYDRO-3-DEOXYGLUCONOKINASE_2-DEHYDRO-3-DEOXYGALACTONOKINASE"/>
    <property type="match status" value="1"/>
</dbReference>
<dbReference type="EMBL" id="JBHTKH010000002">
    <property type="protein sequence ID" value="MFD1053527.1"/>
    <property type="molecule type" value="Genomic_DNA"/>
</dbReference>
<protein>
    <submittedName>
        <fullName evidence="5">Sugar kinase</fullName>
    </submittedName>
</protein>
<evidence type="ECO:0000256" key="3">
    <source>
        <dbReference type="ARBA" id="ARBA00022777"/>
    </source>
</evidence>
<dbReference type="InterPro" id="IPR029056">
    <property type="entry name" value="Ribokinase-like"/>
</dbReference>
<accession>A0ABW3MUB8</accession>
<keyword evidence="6" id="KW-1185">Reference proteome</keyword>
<feature type="domain" description="Carbohydrate kinase PfkB" evidence="4">
    <location>
        <begin position="5"/>
        <end position="302"/>
    </location>
</feature>
<evidence type="ECO:0000256" key="1">
    <source>
        <dbReference type="ARBA" id="ARBA00010688"/>
    </source>
</evidence>
<sequence length="317" mass="32930">MTTATLVTFGEAMGLVTAEETGPFHFARRFGFSVGGAESNVAIGAARLGVPTTWFGRVGRDAVGDLIAFRLAAEGVRALVTRDDGFTGLMVRYERSAGRTHVDYHRRGSAGSRITEADIPVVEVEQAGVLHLTGITPALSEAACDTVFRAVATAREAGVTISFDVNYRSKLWDHESAVPVLRRLASAADIVFAGPTEAAMVLGGDSTAPRHTLAEGLCELGPSEAVIKDGARGCSAVIDGYPYDLPALAVREVDPVGAGDAFVAGYLAERLAGEPAARRLTTAIAAGAYAVTVPGDCEGLPTRAELAASVGAEDVLR</sequence>
<keyword evidence="2" id="KW-0808">Transferase</keyword>
<reference evidence="6" key="1">
    <citation type="journal article" date="2019" name="Int. J. Syst. Evol. Microbiol.">
        <title>The Global Catalogue of Microorganisms (GCM) 10K type strain sequencing project: providing services to taxonomists for standard genome sequencing and annotation.</title>
        <authorList>
            <consortium name="The Broad Institute Genomics Platform"/>
            <consortium name="The Broad Institute Genome Sequencing Center for Infectious Disease"/>
            <person name="Wu L."/>
            <person name="Ma J."/>
        </authorList>
    </citation>
    <scope>NUCLEOTIDE SEQUENCE [LARGE SCALE GENOMIC DNA]</scope>
    <source>
        <strain evidence="6">CCUG 57508</strain>
    </source>
</reference>
<dbReference type="InterPro" id="IPR011611">
    <property type="entry name" value="PfkB_dom"/>
</dbReference>
<organism evidence="5 6">
    <name type="scientific">Terrabacter terrigena</name>
    <dbReference type="NCBI Taxonomy" id="574718"/>
    <lineage>
        <taxon>Bacteria</taxon>
        <taxon>Bacillati</taxon>
        <taxon>Actinomycetota</taxon>
        <taxon>Actinomycetes</taxon>
        <taxon>Micrococcales</taxon>
        <taxon>Intrasporangiaceae</taxon>
        <taxon>Terrabacter</taxon>
    </lineage>
</organism>
<dbReference type="PANTHER" id="PTHR43320">
    <property type="entry name" value="SUGAR KINASE"/>
    <property type="match status" value="1"/>
</dbReference>
<dbReference type="Proteomes" id="UP001597046">
    <property type="component" value="Unassembled WGS sequence"/>
</dbReference>
<comment type="caution">
    <text evidence="5">The sequence shown here is derived from an EMBL/GenBank/DDBJ whole genome shotgun (WGS) entry which is preliminary data.</text>
</comment>
<dbReference type="CDD" id="cd01166">
    <property type="entry name" value="KdgK"/>
    <property type="match status" value="1"/>
</dbReference>